<dbReference type="Proteomes" id="UP000179934">
    <property type="component" value="Unassembled WGS sequence"/>
</dbReference>
<evidence type="ECO:0000313" key="1">
    <source>
        <dbReference type="EMBL" id="OHY97003.1"/>
    </source>
</evidence>
<name>A0A1S2DAD7_AERSO</name>
<dbReference type="AlphaFoldDB" id="A0A1S2DAD7"/>
<organism evidence="1 2">
    <name type="scientific">Aeromonas sobria</name>
    <dbReference type="NCBI Taxonomy" id="646"/>
    <lineage>
        <taxon>Bacteria</taxon>
        <taxon>Pseudomonadati</taxon>
        <taxon>Pseudomonadota</taxon>
        <taxon>Gammaproteobacteria</taxon>
        <taxon>Aeromonadales</taxon>
        <taxon>Aeromonadaceae</taxon>
        <taxon>Aeromonas</taxon>
    </lineage>
</organism>
<comment type="caution">
    <text evidence="1">The sequence shown here is derived from an EMBL/GenBank/DDBJ whole genome shotgun (WGS) entry which is preliminary data.</text>
</comment>
<sequence>MNGFATMNIMTSFFSQNLWQSIRRQTIAWTDPPNVFRFYYCASRDVGDKIKRATKSQIILFRLVTATIS</sequence>
<accession>A0A1S2DAD7</accession>
<evidence type="ECO:0000313" key="2">
    <source>
        <dbReference type="Proteomes" id="UP000179934"/>
    </source>
</evidence>
<protein>
    <submittedName>
        <fullName evidence="1">Uncharacterized protein</fullName>
    </submittedName>
</protein>
<proteinExistence type="predicted"/>
<gene>
    <name evidence="1" type="ORF">BJD16_01740</name>
</gene>
<dbReference type="EMBL" id="MKFU01000001">
    <property type="protein sequence ID" value="OHY97003.1"/>
    <property type="molecule type" value="Genomic_DNA"/>
</dbReference>
<reference evidence="1 2" key="1">
    <citation type="submission" date="2016-09" db="EMBL/GenBank/DDBJ databases">
        <title>Draft Genome Sequence of Aeromonas sobria Strain 08005, Isolated from Sick Rana catesbeiana.</title>
        <authorList>
            <person name="Yang Q."/>
        </authorList>
    </citation>
    <scope>NUCLEOTIDE SEQUENCE [LARGE SCALE GENOMIC DNA]</scope>
    <source>
        <strain evidence="1 2">08005</strain>
    </source>
</reference>